<dbReference type="InterPro" id="IPR059179">
    <property type="entry name" value="MLKL-like_MCAfunc"/>
</dbReference>
<dbReference type="Pfam" id="PF22215">
    <property type="entry name" value="MLKL_N"/>
    <property type="match status" value="1"/>
</dbReference>
<keyword evidence="4" id="KW-1185">Reference proteome</keyword>
<dbReference type="OrthoDB" id="3268478at2759"/>
<accession>A0A9P7KA20</accession>
<feature type="region of interest" description="Disordered" evidence="1">
    <location>
        <begin position="521"/>
        <end position="542"/>
    </location>
</feature>
<dbReference type="EMBL" id="JABCKV010000269">
    <property type="protein sequence ID" value="KAG5641669.1"/>
    <property type="molecule type" value="Genomic_DNA"/>
</dbReference>
<evidence type="ECO:0000256" key="1">
    <source>
        <dbReference type="SAM" id="MobiDB-lite"/>
    </source>
</evidence>
<dbReference type="Gene3D" id="1.20.930.20">
    <property type="entry name" value="Adaptor protein Cbl, N-terminal domain"/>
    <property type="match status" value="1"/>
</dbReference>
<evidence type="ECO:0000259" key="2">
    <source>
        <dbReference type="Pfam" id="PF22215"/>
    </source>
</evidence>
<reference evidence="3" key="2">
    <citation type="submission" date="2021-10" db="EMBL/GenBank/DDBJ databases">
        <title>Phylogenomics reveals ancestral predisposition of the termite-cultivated fungus Termitomyces towards a domesticated lifestyle.</title>
        <authorList>
            <person name="Auxier B."/>
            <person name="Grum-Grzhimaylo A."/>
            <person name="Cardenas M.E."/>
            <person name="Lodge J.D."/>
            <person name="Laessoe T."/>
            <person name="Pedersen O."/>
            <person name="Smith M.E."/>
            <person name="Kuyper T.W."/>
            <person name="Franco-Molano E.A."/>
            <person name="Baroni T.J."/>
            <person name="Aanen D.K."/>
        </authorList>
    </citation>
    <scope>NUCLEOTIDE SEQUENCE</scope>
    <source>
        <strain evidence="3">AP01</strain>
        <tissue evidence="3">Mycelium</tissue>
    </source>
</reference>
<feature type="region of interest" description="Disordered" evidence="1">
    <location>
        <begin position="164"/>
        <end position="202"/>
    </location>
</feature>
<organism evidence="3 4">
    <name type="scientific">Asterophora parasitica</name>
    <dbReference type="NCBI Taxonomy" id="117018"/>
    <lineage>
        <taxon>Eukaryota</taxon>
        <taxon>Fungi</taxon>
        <taxon>Dikarya</taxon>
        <taxon>Basidiomycota</taxon>
        <taxon>Agaricomycotina</taxon>
        <taxon>Agaricomycetes</taxon>
        <taxon>Agaricomycetidae</taxon>
        <taxon>Agaricales</taxon>
        <taxon>Tricholomatineae</taxon>
        <taxon>Lyophyllaceae</taxon>
        <taxon>Asterophora</taxon>
    </lineage>
</organism>
<protein>
    <recommendedName>
        <fullName evidence="2">Mixed lineage kinase domain-containing protein</fullName>
    </recommendedName>
</protein>
<comment type="caution">
    <text evidence="3">The sequence shown here is derived from an EMBL/GenBank/DDBJ whole genome shotgun (WGS) entry which is preliminary data.</text>
</comment>
<dbReference type="InterPro" id="IPR054000">
    <property type="entry name" value="MLKL_N"/>
</dbReference>
<dbReference type="AlphaFoldDB" id="A0A9P7KA20"/>
<feature type="domain" description="Mixed lineage kinase" evidence="2">
    <location>
        <begin position="53"/>
        <end position="151"/>
    </location>
</feature>
<dbReference type="CDD" id="cd21037">
    <property type="entry name" value="MLKL_NTD"/>
    <property type="match status" value="1"/>
</dbReference>
<proteinExistence type="predicted"/>
<dbReference type="GO" id="GO:0007166">
    <property type="term" value="P:cell surface receptor signaling pathway"/>
    <property type="evidence" value="ECO:0007669"/>
    <property type="project" value="InterPro"/>
</dbReference>
<feature type="compositionally biased region" description="Low complexity" evidence="1">
    <location>
        <begin position="188"/>
        <end position="202"/>
    </location>
</feature>
<gene>
    <name evidence="3" type="ORF">DXG03_004518</name>
</gene>
<evidence type="ECO:0000313" key="3">
    <source>
        <dbReference type="EMBL" id="KAG5641669.1"/>
    </source>
</evidence>
<dbReference type="Proteomes" id="UP000775547">
    <property type="component" value="Unassembled WGS sequence"/>
</dbReference>
<name>A0A9P7KA20_9AGAR</name>
<evidence type="ECO:0000313" key="4">
    <source>
        <dbReference type="Proteomes" id="UP000775547"/>
    </source>
</evidence>
<reference evidence="3" key="1">
    <citation type="submission" date="2020-07" db="EMBL/GenBank/DDBJ databases">
        <authorList>
            <person name="Nieuwenhuis M."/>
            <person name="Van De Peppel L.J.J."/>
        </authorList>
    </citation>
    <scope>NUCLEOTIDE SEQUENCE</scope>
    <source>
        <strain evidence="3">AP01</strain>
        <tissue evidence="3">Mycelium</tissue>
    </source>
</reference>
<dbReference type="InterPro" id="IPR036537">
    <property type="entry name" value="Adaptor_Cbl_N_dom_sf"/>
</dbReference>
<sequence length="815" mass="90010">MPLRFKKIKSASRINSQDILDLALSASSLVRELSSMSFFPPAMAAVSVVVLILETVQTNKESCLRLVRRCARILLDINDQMAGRWDTAPPTLTRNLERFQLTLTSIHSFLTMLTDASWGHRFLKKASIETALGDYSGQLEDAAQSFQITTLIDIHYAVASHKPLESPESMSDSKPPTKLVLPPPPYAATPSTASSSSTSQLVVSPTSLHAPSTLVSESATETSSSSAMVDDEIVSSSVLDSRGQFRRYHQSDVRLRSRSRLKDGWWAGASVGDVDGRPSLIKRYEGPTEVATRAWIRDVKLLQDVYHPNFPQLVGFSEDGAPTPFILLSNIQTRSPQARLLDVLKTDGLAACADLILHFYQDVVVTTPSFTSNRVSLMIRGTYRTPQPTSSASAISLIPKRRISWAFVALIILLLHAFPDLQFPSQQGASFRVDGSNTVIMGLPPPKDGWVTARNYGLTASLRMVIMGMLPNGGVIQYKRDDDVEEDGDNSRRISHLVTLTKGLLPADNAPITLSPRVKALLSSSSSDDDDEDDFQPTPTRPKLDLRQLRLSNIAASTHDHAWHENASVPSHKFSVGDLGFMPAGAKTFAEFITLGNVLAEGLTSNLDIEHHERGDQWCWNHFPVRRVEMAPYPLPGGATCWTVAVPPNAQIDCMVVHSTAVTRVANAWRFLLLQGKDLAAKHNVKPEDLMLITRAGTSQDFYIKDFRAPALPPVFHQQIGGHQPFGQGHTRPGFHSHVANRHPMHILPQQPTLPAVMYLMTSPSHRFDPYWSHSPVAVPPGAPRPDLQRGWTYKIGWSTGFINWIQLHPEDFAD</sequence>